<sequence length="151" mass="16771">ARTSKCESGPFLIGLTGGVCSGKTHIAAYLSDFGAYVIDCDKLGHDAYAVGTYAYKKIVDEFGPEIIDIRNNNAINRIILGAKVFSNKDNLVKLNAIVWPEIRRLARERINDAKSRHYKIVVLDAAVLLEAGWQDMVHEIWTCIVPIPEVN</sequence>
<dbReference type="Proteomes" id="UP000887565">
    <property type="component" value="Unplaced"/>
</dbReference>
<dbReference type="InterPro" id="IPR027417">
    <property type="entry name" value="P-loop_NTPase"/>
</dbReference>
<dbReference type="WBParaSite" id="nRc.2.0.1.t16479-RA">
    <property type="protein sequence ID" value="nRc.2.0.1.t16479-RA"/>
    <property type="gene ID" value="nRc.2.0.1.g16479"/>
</dbReference>
<evidence type="ECO:0000256" key="1">
    <source>
        <dbReference type="ARBA" id="ARBA00022741"/>
    </source>
</evidence>
<dbReference type="NCBIfam" id="TIGR00152">
    <property type="entry name" value="dephospho-CoA kinase"/>
    <property type="match status" value="1"/>
</dbReference>
<keyword evidence="2" id="KW-0067">ATP-binding</keyword>
<evidence type="ECO:0000313" key="3">
    <source>
        <dbReference type="Proteomes" id="UP000887565"/>
    </source>
</evidence>
<dbReference type="GO" id="GO:0005524">
    <property type="term" value="F:ATP binding"/>
    <property type="evidence" value="ECO:0007669"/>
    <property type="project" value="UniProtKB-KW"/>
</dbReference>
<keyword evidence="3" id="KW-1185">Reference proteome</keyword>
<dbReference type="SUPFAM" id="SSF52540">
    <property type="entry name" value="P-loop containing nucleoside triphosphate hydrolases"/>
    <property type="match status" value="1"/>
</dbReference>
<dbReference type="Pfam" id="PF01121">
    <property type="entry name" value="CoaE"/>
    <property type="match status" value="1"/>
</dbReference>
<keyword evidence="1" id="KW-0547">Nucleotide-binding</keyword>
<proteinExistence type="predicted"/>
<dbReference type="PANTHER" id="PTHR10695">
    <property type="entry name" value="DEPHOSPHO-COA KINASE-RELATED"/>
    <property type="match status" value="1"/>
</dbReference>
<dbReference type="GO" id="GO:0015937">
    <property type="term" value="P:coenzyme A biosynthetic process"/>
    <property type="evidence" value="ECO:0007669"/>
    <property type="project" value="InterPro"/>
</dbReference>
<reference evidence="4" key="1">
    <citation type="submission" date="2022-11" db="UniProtKB">
        <authorList>
            <consortium name="WormBaseParasite"/>
        </authorList>
    </citation>
    <scope>IDENTIFICATION</scope>
</reference>
<dbReference type="AlphaFoldDB" id="A0A915ISY4"/>
<accession>A0A915ISY4</accession>
<protein>
    <submittedName>
        <fullName evidence="4">Dephospho-CoA kinase</fullName>
    </submittedName>
</protein>
<dbReference type="CDD" id="cd02022">
    <property type="entry name" value="DPCK"/>
    <property type="match status" value="1"/>
</dbReference>
<dbReference type="PROSITE" id="PS51219">
    <property type="entry name" value="DPCK"/>
    <property type="match status" value="1"/>
</dbReference>
<dbReference type="InterPro" id="IPR001977">
    <property type="entry name" value="Depp_CoAkinase"/>
</dbReference>
<evidence type="ECO:0000313" key="4">
    <source>
        <dbReference type="WBParaSite" id="nRc.2.0.1.t16479-RA"/>
    </source>
</evidence>
<dbReference type="Gene3D" id="3.40.50.300">
    <property type="entry name" value="P-loop containing nucleotide triphosphate hydrolases"/>
    <property type="match status" value="1"/>
</dbReference>
<evidence type="ECO:0000256" key="2">
    <source>
        <dbReference type="ARBA" id="ARBA00022840"/>
    </source>
</evidence>
<dbReference type="GO" id="GO:0004140">
    <property type="term" value="F:dephospho-CoA kinase activity"/>
    <property type="evidence" value="ECO:0007669"/>
    <property type="project" value="InterPro"/>
</dbReference>
<dbReference type="PANTHER" id="PTHR10695:SF46">
    <property type="entry name" value="BIFUNCTIONAL COENZYME A SYNTHASE-RELATED"/>
    <property type="match status" value="1"/>
</dbReference>
<name>A0A915ISY4_ROMCU</name>
<organism evidence="3 4">
    <name type="scientific">Romanomermis culicivorax</name>
    <name type="common">Nematode worm</name>
    <dbReference type="NCBI Taxonomy" id="13658"/>
    <lineage>
        <taxon>Eukaryota</taxon>
        <taxon>Metazoa</taxon>
        <taxon>Ecdysozoa</taxon>
        <taxon>Nematoda</taxon>
        <taxon>Enoplea</taxon>
        <taxon>Dorylaimia</taxon>
        <taxon>Mermithida</taxon>
        <taxon>Mermithoidea</taxon>
        <taxon>Mermithidae</taxon>
        <taxon>Romanomermis</taxon>
    </lineage>
</organism>